<gene>
    <name evidence="1" type="ORF">EGW16_13855</name>
    <name evidence="2" type="ORF">EU507_10665</name>
</gene>
<evidence type="ECO:0000313" key="4">
    <source>
        <dbReference type="Proteomes" id="UP000292223"/>
    </source>
</evidence>
<accession>A0A8B3RUS8</accession>
<dbReference type="EMBL" id="RKMZ01000009">
    <property type="protein sequence ID" value="ROX30402.1"/>
    <property type="molecule type" value="Genomic_DNA"/>
</dbReference>
<sequence>MEILENHLRKNCDPRLPGILSLSIKEAYRFLDELVLREKVFQRQEMKQVWGYVRHGLVDVGLKQVFQSSNILHEIADKSSSRYPNGHTYLLVEVEGGILTPAKVNMPYAVPRNAVYRNRGSLLNKQYNLFTDPKDINEEYNENTPPFLLLTYGGKNHKLDFVKLGLPEVNEGKSKLSWIDQVDITNSPILLENPKQLVDELQLTFTSKAKEIMGRGAEKGEREDSV</sequence>
<evidence type="ECO:0000313" key="1">
    <source>
        <dbReference type="EMBL" id="ROX30402.1"/>
    </source>
</evidence>
<dbReference type="RefSeq" id="WP_002411940.1">
    <property type="nucleotide sequence ID" value="NZ_CP091901.1"/>
</dbReference>
<comment type="caution">
    <text evidence="2">The sequence shown here is derived from an EMBL/GenBank/DDBJ whole genome shotgun (WGS) entry which is preliminary data.</text>
</comment>
<reference evidence="1 3" key="1">
    <citation type="submission" date="2018-10" db="EMBL/GenBank/DDBJ databases">
        <title>Genotypes and phenotypes of Enterococci isolated from broiler chickens.</title>
        <authorList>
            <person name="Muhammad A.R."/>
            <person name="Diarra M.S."/>
        </authorList>
    </citation>
    <scope>NUCLEOTIDE SEQUENCE [LARGE SCALE GENOMIC DNA]</scope>
    <source>
        <strain evidence="1 3">LIT2 A36'</strain>
    </source>
</reference>
<organism evidence="2 4">
    <name type="scientific">Enterococcus faecalis</name>
    <name type="common">Streptococcus faecalis</name>
    <dbReference type="NCBI Taxonomy" id="1351"/>
    <lineage>
        <taxon>Bacteria</taxon>
        <taxon>Bacillati</taxon>
        <taxon>Bacillota</taxon>
        <taxon>Bacilli</taxon>
        <taxon>Lactobacillales</taxon>
        <taxon>Enterococcaceae</taxon>
        <taxon>Enterococcus</taxon>
    </lineage>
</organism>
<reference evidence="2 4" key="2">
    <citation type="submission" date="2019-02" db="EMBL/GenBank/DDBJ databases">
        <title>From farm to fork: dissemination of Tn554::fexA-optrA in linezolid-resistant Enterococcus faecalis clones from chicken feces and meat in Tunisia.</title>
        <authorList>
            <person name="Tedim A.P."/>
            <person name="Elghaieb H."/>
            <person name="Abbassi M.S."/>
            <person name="Novais C."/>
            <person name="Hassen A."/>
            <person name="Peixe L."/>
            <person name="Freitas A.R."/>
        </authorList>
    </citation>
    <scope>NUCLEOTIDE SEQUENCE [LARGE SCALE GENOMIC DNA]</scope>
    <source>
        <strain evidence="2 4">728T</strain>
    </source>
</reference>
<name>A0A8B3RUS8_ENTFL</name>
<dbReference type="AlphaFoldDB" id="A0A8B3RUS8"/>
<protein>
    <submittedName>
        <fullName evidence="2">Uncharacterized protein</fullName>
    </submittedName>
</protein>
<evidence type="ECO:0000313" key="3">
    <source>
        <dbReference type="Proteomes" id="UP000281488"/>
    </source>
</evidence>
<dbReference type="Proteomes" id="UP000281488">
    <property type="component" value="Unassembled WGS sequence"/>
</dbReference>
<evidence type="ECO:0000313" key="2">
    <source>
        <dbReference type="EMBL" id="RYU31541.1"/>
    </source>
</evidence>
<dbReference type="EMBL" id="SEWT01000007">
    <property type="protein sequence ID" value="RYU31541.1"/>
    <property type="molecule type" value="Genomic_DNA"/>
</dbReference>
<proteinExistence type="predicted"/>
<dbReference type="Proteomes" id="UP000292223">
    <property type="component" value="Unassembled WGS sequence"/>
</dbReference>